<proteinExistence type="predicted"/>
<gene>
    <name evidence="1" type="ORF">RPERSI_LOCUS2701</name>
</gene>
<sequence length="497" mass="57461">RHFHETTSSSHHVFNNMHECIYCHTALFPTETQETCCGLGKIKLTSVAKTTPLIDLFVRHDNIDKDFCKNIRAYNNAFAFTSMGIKLDKHLANASQVAAIWIEGNDPTNYTKRDVVIHSRSQGLQRVSKLSGSYNPMQYLLLFSRGDHGQHPEILQNGSLKKITAKQYYSYKLHFRKPLALLFYAKTTPLIDLFVRHDNIDKDFCKNIRAYNNAFAFTSMGIKLDKHLANASQVAAIWIEGNDPTNYTKRDVVIHSRSQGLQRVSKLSGSYNPMQYLLLFSRGDHGQHPEILQNGSLKKITAKQYYSYKLHFRKPLALLFYDDNLNELPKLLLSELNIPVINEDLAKIEILNENQNHHTQIVKTTLKSSTLWSNMEIFKLHQNMRVENNLESNDFKNFLIRIGNRTEKTIGDDMICILDNMVIKWHDEESLQTLIKSTYPSLYTQFLDTSYFTNKIILTTKNEHVDYINNIILDKLLGNCTTYRSFNFVPDDTNNLY</sequence>
<comment type="caution">
    <text evidence="1">The sequence shown here is derived from an EMBL/GenBank/DDBJ whole genome shotgun (WGS) entry which is preliminary data.</text>
</comment>
<organism evidence="1 2">
    <name type="scientific">Racocetra persica</name>
    <dbReference type="NCBI Taxonomy" id="160502"/>
    <lineage>
        <taxon>Eukaryota</taxon>
        <taxon>Fungi</taxon>
        <taxon>Fungi incertae sedis</taxon>
        <taxon>Mucoromycota</taxon>
        <taxon>Glomeromycotina</taxon>
        <taxon>Glomeromycetes</taxon>
        <taxon>Diversisporales</taxon>
        <taxon>Gigasporaceae</taxon>
        <taxon>Racocetra</taxon>
    </lineage>
</organism>
<name>A0ACA9LC51_9GLOM</name>
<protein>
    <submittedName>
        <fullName evidence="1">34002_t:CDS:1</fullName>
    </submittedName>
</protein>
<keyword evidence="2" id="KW-1185">Reference proteome</keyword>
<evidence type="ECO:0000313" key="1">
    <source>
        <dbReference type="EMBL" id="CAG8521015.1"/>
    </source>
</evidence>
<reference evidence="1" key="1">
    <citation type="submission" date="2021-06" db="EMBL/GenBank/DDBJ databases">
        <authorList>
            <person name="Kallberg Y."/>
            <person name="Tangrot J."/>
            <person name="Rosling A."/>
        </authorList>
    </citation>
    <scope>NUCLEOTIDE SEQUENCE</scope>
    <source>
        <strain evidence="1">MA461A</strain>
    </source>
</reference>
<feature type="non-terminal residue" evidence="1">
    <location>
        <position position="1"/>
    </location>
</feature>
<dbReference type="EMBL" id="CAJVQC010003057">
    <property type="protein sequence ID" value="CAG8521015.1"/>
    <property type="molecule type" value="Genomic_DNA"/>
</dbReference>
<evidence type="ECO:0000313" key="2">
    <source>
        <dbReference type="Proteomes" id="UP000789920"/>
    </source>
</evidence>
<dbReference type="Proteomes" id="UP000789920">
    <property type="component" value="Unassembled WGS sequence"/>
</dbReference>
<accession>A0ACA9LC51</accession>